<feature type="compositionally biased region" description="Basic and acidic residues" evidence="1">
    <location>
        <begin position="88"/>
        <end position="98"/>
    </location>
</feature>
<dbReference type="WBParaSite" id="Minc3s00078g03785">
    <property type="protein sequence ID" value="Minc3s00078g03785"/>
    <property type="gene ID" value="Minc3s00078g03785"/>
</dbReference>
<feature type="compositionally biased region" description="Basic residues" evidence="1">
    <location>
        <begin position="75"/>
        <end position="87"/>
    </location>
</feature>
<evidence type="ECO:0000256" key="1">
    <source>
        <dbReference type="SAM" id="MobiDB-lite"/>
    </source>
</evidence>
<evidence type="ECO:0000313" key="2">
    <source>
        <dbReference type="Proteomes" id="UP000887563"/>
    </source>
</evidence>
<feature type="region of interest" description="Disordered" evidence="1">
    <location>
        <begin position="50"/>
        <end position="124"/>
    </location>
</feature>
<reference evidence="3" key="1">
    <citation type="submission" date="2022-11" db="UniProtKB">
        <authorList>
            <consortium name="WormBaseParasite"/>
        </authorList>
    </citation>
    <scope>IDENTIFICATION</scope>
</reference>
<proteinExistence type="predicted"/>
<protein>
    <submittedName>
        <fullName evidence="3">Uncharacterized protein</fullName>
    </submittedName>
</protein>
<accession>A0A914KQQ2</accession>
<feature type="compositionally biased region" description="Basic and acidic residues" evidence="1">
    <location>
        <begin position="111"/>
        <end position="124"/>
    </location>
</feature>
<sequence>MFCNSYTTLTANNAQNSFNGNHNIDEYSTYAYQNENNVNKGLNEVTRQSNFNPFINQGNDKHDVPIQQYSGTKTNSRHRGRRPHDRKMRNENFQREKLEDESEGQDDESVKDDGNQQIHEHLSIDPNEAKKYKVEIYLKRFDGGTVLLLNPWREHALYSTIDIEKVLLALRIAKKIMNKTRYRQNENKFLKILEKYFNKYF</sequence>
<dbReference type="Proteomes" id="UP000887563">
    <property type="component" value="Unplaced"/>
</dbReference>
<name>A0A914KQQ2_MELIC</name>
<feature type="compositionally biased region" description="Acidic residues" evidence="1">
    <location>
        <begin position="99"/>
        <end position="110"/>
    </location>
</feature>
<dbReference type="AlphaFoldDB" id="A0A914KQQ2"/>
<evidence type="ECO:0000313" key="3">
    <source>
        <dbReference type="WBParaSite" id="Minc3s00078g03785"/>
    </source>
</evidence>
<organism evidence="2 3">
    <name type="scientific">Meloidogyne incognita</name>
    <name type="common">Southern root-knot nematode worm</name>
    <name type="synonym">Oxyuris incognita</name>
    <dbReference type="NCBI Taxonomy" id="6306"/>
    <lineage>
        <taxon>Eukaryota</taxon>
        <taxon>Metazoa</taxon>
        <taxon>Ecdysozoa</taxon>
        <taxon>Nematoda</taxon>
        <taxon>Chromadorea</taxon>
        <taxon>Rhabditida</taxon>
        <taxon>Tylenchina</taxon>
        <taxon>Tylenchomorpha</taxon>
        <taxon>Tylenchoidea</taxon>
        <taxon>Meloidogynidae</taxon>
        <taxon>Meloidogyninae</taxon>
        <taxon>Meloidogyne</taxon>
        <taxon>Meloidogyne incognita group</taxon>
    </lineage>
</organism>
<keyword evidence="2" id="KW-1185">Reference proteome</keyword>